<evidence type="ECO:0000256" key="3">
    <source>
        <dbReference type="ARBA" id="ARBA00011245"/>
    </source>
</evidence>
<comment type="subcellular location">
    <subcellularLocation>
        <location evidence="1 13">Cytoplasm</location>
    </subcellularLocation>
</comment>
<feature type="coiled-coil region" evidence="14">
    <location>
        <begin position="321"/>
        <end position="348"/>
    </location>
</feature>
<evidence type="ECO:0000256" key="6">
    <source>
        <dbReference type="ARBA" id="ARBA00022723"/>
    </source>
</evidence>
<feature type="domain" description="Cysteinyl-tRNA synthetase class Ia DALR" evidence="15">
    <location>
        <begin position="357"/>
        <end position="408"/>
    </location>
</feature>
<proteinExistence type="inferred from homology"/>
<feature type="binding site" evidence="13">
    <location>
        <position position="280"/>
    </location>
    <ligand>
        <name>ATP</name>
        <dbReference type="ChEBI" id="CHEBI:30616"/>
    </ligand>
</feature>
<dbReference type="Proteomes" id="UP000267250">
    <property type="component" value="Chromosome"/>
</dbReference>
<feature type="binding site" evidence="13">
    <location>
        <position position="220"/>
    </location>
    <ligand>
        <name>Zn(2+)</name>
        <dbReference type="ChEBI" id="CHEBI:29105"/>
    </ligand>
</feature>
<dbReference type="Pfam" id="PF09190">
    <property type="entry name" value="DALR_2"/>
    <property type="match status" value="1"/>
</dbReference>
<keyword evidence="6 13" id="KW-0479">Metal-binding</keyword>
<accession>A0A3S9SV88</accession>
<dbReference type="KEGG" id="aft:BBF96_01545"/>
<evidence type="ECO:0000313" key="16">
    <source>
        <dbReference type="EMBL" id="AZR72194.1"/>
    </source>
</evidence>
<evidence type="ECO:0000256" key="13">
    <source>
        <dbReference type="HAMAP-Rule" id="MF_00041"/>
    </source>
</evidence>
<evidence type="ECO:0000256" key="11">
    <source>
        <dbReference type="ARBA" id="ARBA00023146"/>
    </source>
</evidence>
<dbReference type="Gene3D" id="3.40.50.620">
    <property type="entry name" value="HUPs"/>
    <property type="match status" value="1"/>
</dbReference>
<evidence type="ECO:0000256" key="5">
    <source>
        <dbReference type="ARBA" id="ARBA00022598"/>
    </source>
</evidence>
<dbReference type="PANTHER" id="PTHR10890:SF3">
    <property type="entry name" value="CYSTEINE--TRNA LIGASE, CYTOPLASMIC"/>
    <property type="match status" value="1"/>
</dbReference>
<evidence type="ECO:0000256" key="7">
    <source>
        <dbReference type="ARBA" id="ARBA00022741"/>
    </source>
</evidence>
<feature type="binding site" evidence="13">
    <location>
        <position position="245"/>
    </location>
    <ligand>
        <name>Zn(2+)</name>
        <dbReference type="ChEBI" id="CHEBI:29105"/>
    </ligand>
</feature>
<keyword evidence="14" id="KW-0175">Coiled coil</keyword>
<dbReference type="FunFam" id="3.40.50.620:FF:000130">
    <property type="entry name" value="Cysteine--tRNA ligase"/>
    <property type="match status" value="1"/>
</dbReference>
<keyword evidence="9 13" id="KW-0067">ATP-binding</keyword>
<evidence type="ECO:0000256" key="1">
    <source>
        <dbReference type="ARBA" id="ARBA00004496"/>
    </source>
</evidence>
<dbReference type="PANTHER" id="PTHR10890">
    <property type="entry name" value="CYSTEINYL-TRNA SYNTHETASE"/>
    <property type="match status" value="1"/>
</dbReference>
<dbReference type="CDD" id="cd00672">
    <property type="entry name" value="CysRS_core"/>
    <property type="match status" value="1"/>
</dbReference>
<dbReference type="Gene3D" id="1.20.120.1910">
    <property type="entry name" value="Cysteine-tRNA ligase, C-terminal anti-codon recognition domain"/>
    <property type="match status" value="1"/>
</dbReference>
<protein>
    <recommendedName>
        <fullName evidence="13">Cysteine--tRNA ligase</fullName>
        <ecNumber evidence="13">6.1.1.16</ecNumber>
    </recommendedName>
    <alternativeName>
        <fullName evidence="13">Cysteinyl-tRNA synthetase</fullName>
        <shortName evidence="13">CysRS</shortName>
    </alternativeName>
</protein>
<dbReference type="SUPFAM" id="SSF52374">
    <property type="entry name" value="Nucleotidylyl transferase"/>
    <property type="match status" value="1"/>
</dbReference>
<dbReference type="GO" id="GO:0005829">
    <property type="term" value="C:cytosol"/>
    <property type="evidence" value="ECO:0007669"/>
    <property type="project" value="TreeGrafter"/>
</dbReference>
<dbReference type="GO" id="GO:0004817">
    <property type="term" value="F:cysteine-tRNA ligase activity"/>
    <property type="evidence" value="ECO:0007669"/>
    <property type="project" value="UniProtKB-UniRule"/>
</dbReference>
<dbReference type="GO" id="GO:0005524">
    <property type="term" value="F:ATP binding"/>
    <property type="evidence" value="ECO:0007669"/>
    <property type="project" value="UniProtKB-UniRule"/>
</dbReference>
<dbReference type="Pfam" id="PF01406">
    <property type="entry name" value="tRNA-synt_1e"/>
    <property type="match status" value="1"/>
</dbReference>
<dbReference type="Pfam" id="PF23493">
    <property type="entry name" value="CysS_C"/>
    <property type="match status" value="1"/>
</dbReference>
<evidence type="ECO:0000256" key="2">
    <source>
        <dbReference type="ARBA" id="ARBA00005594"/>
    </source>
</evidence>
<feature type="binding site" evidence="13">
    <location>
        <position position="29"/>
    </location>
    <ligand>
        <name>Zn(2+)</name>
        <dbReference type="ChEBI" id="CHEBI:29105"/>
    </ligand>
</feature>
<dbReference type="InterPro" id="IPR015803">
    <property type="entry name" value="Cys-tRNA-ligase"/>
</dbReference>
<keyword evidence="11 13" id="KW-0030">Aminoacyl-tRNA synthetase</keyword>
<comment type="subunit">
    <text evidence="3 13">Monomer.</text>
</comment>
<dbReference type="AlphaFoldDB" id="A0A3S9SV88"/>
<dbReference type="OrthoDB" id="9815130at2"/>
<dbReference type="GO" id="GO:0006423">
    <property type="term" value="P:cysteinyl-tRNA aminoacylation"/>
    <property type="evidence" value="ECO:0007669"/>
    <property type="project" value="UniProtKB-UniRule"/>
</dbReference>
<evidence type="ECO:0000256" key="9">
    <source>
        <dbReference type="ARBA" id="ARBA00022840"/>
    </source>
</evidence>
<evidence type="ECO:0000256" key="4">
    <source>
        <dbReference type="ARBA" id="ARBA00022490"/>
    </source>
</evidence>
<evidence type="ECO:0000256" key="10">
    <source>
        <dbReference type="ARBA" id="ARBA00022917"/>
    </source>
</evidence>
<keyword evidence="17" id="KW-1185">Reference proteome</keyword>
<dbReference type="NCBIfam" id="TIGR00435">
    <property type="entry name" value="cysS"/>
    <property type="match status" value="1"/>
</dbReference>
<evidence type="ECO:0000313" key="17">
    <source>
        <dbReference type="Proteomes" id="UP000267250"/>
    </source>
</evidence>
<keyword evidence="7 13" id="KW-0547">Nucleotide-binding</keyword>
<dbReference type="EMBL" id="CP016379">
    <property type="protein sequence ID" value="AZR72194.1"/>
    <property type="molecule type" value="Genomic_DNA"/>
</dbReference>
<comment type="cofactor">
    <cofactor evidence="13">
        <name>Zn(2+)</name>
        <dbReference type="ChEBI" id="CHEBI:29105"/>
    </cofactor>
    <text evidence="13">Binds 1 zinc ion per subunit.</text>
</comment>
<keyword evidence="5 13" id="KW-0436">Ligase</keyword>
<keyword evidence="10 13" id="KW-0648">Protein biosynthesis</keyword>
<dbReference type="GO" id="GO:0008270">
    <property type="term" value="F:zinc ion binding"/>
    <property type="evidence" value="ECO:0007669"/>
    <property type="project" value="UniProtKB-UniRule"/>
</dbReference>
<dbReference type="InterPro" id="IPR009080">
    <property type="entry name" value="tRNAsynth_Ia_anticodon-bd"/>
</dbReference>
<dbReference type="InterPro" id="IPR032678">
    <property type="entry name" value="tRNA-synt_1_cat_dom"/>
</dbReference>
<evidence type="ECO:0000256" key="12">
    <source>
        <dbReference type="ARBA" id="ARBA00047398"/>
    </source>
</evidence>
<dbReference type="InterPro" id="IPR015273">
    <property type="entry name" value="Cys-tRNA-synt_Ia_DALR"/>
</dbReference>
<dbReference type="SMART" id="SM00840">
    <property type="entry name" value="DALR_2"/>
    <property type="match status" value="1"/>
</dbReference>
<sequence length="465" mass="54317">MSLRFYNTLTREKEEFTPIKEKEVGVYTCGPTVYNYAHIGNMRSYIFADLLRRVLEYNGYEVKHVMNITDVGHLLSDADEGEDKVAKTARETGKTPWEIAEFYTKAFFTDTKKLNILRPKVICKATDHIQEMIEFVQVLLEKGYAYEISDGIYFDISKLPDYGKLSRINLDEQMAGARVAVNEEKRHPADFALWKKAEPNHIMQWESPWGMGYPGWHIECSAMSIKYLGERFDIHTGGIDHIPIHHENEIAQNKAYTGHEVVNYWMHGEFLQVEGGKMSKSLGNIWTVSDLEERGYEPLAYRYMCLNAHYRKTMNFTWEGLDSAQTALNRLRINIEKFRNATNHIENREALEEYKKRFVDAINDDLNIPEALGVLWELVRNKEMVSKEGHELILDFDRVFGLKLDQEIEKCQELPDELMKMLKERAEARARKDWARSDALREELRKRGVIVKDTKEGQVWELVKK</sequence>
<dbReference type="InterPro" id="IPR014729">
    <property type="entry name" value="Rossmann-like_a/b/a_fold"/>
</dbReference>
<comment type="catalytic activity">
    <reaction evidence="12 13">
        <text>tRNA(Cys) + L-cysteine + ATP = L-cysteinyl-tRNA(Cys) + AMP + diphosphate</text>
        <dbReference type="Rhea" id="RHEA:17773"/>
        <dbReference type="Rhea" id="RHEA-COMP:9661"/>
        <dbReference type="Rhea" id="RHEA-COMP:9679"/>
        <dbReference type="ChEBI" id="CHEBI:30616"/>
        <dbReference type="ChEBI" id="CHEBI:33019"/>
        <dbReference type="ChEBI" id="CHEBI:35235"/>
        <dbReference type="ChEBI" id="CHEBI:78442"/>
        <dbReference type="ChEBI" id="CHEBI:78517"/>
        <dbReference type="ChEBI" id="CHEBI:456215"/>
        <dbReference type="EC" id="6.1.1.16"/>
    </reaction>
</comment>
<evidence type="ECO:0000259" key="15">
    <source>
        <dbReference type="SMART" id="SM00840"/>
    </source>
</evidence>
<feature type="short sequence motif" description="'HIGH' region" evidence="13">
    <location>
        <begin position="31"/>
        <end position="41"/>
    </location>
</feature>
<feature type="binding site" evidence="13">
    <location>
        <position position="249"/>
    </location>
    <ligand>
        <name>Zn(2+)</name>
        <dbReference type="ChEBI" id="CHEBI:29105"/>
    </ligand>
</feature>
<organism evidence="16 17">
    <name type="scientific">Anoxybacter fermentans</name>
    <dbReference type="NCBI Taxonomy" id="1323375"/>
    <lineage>
        <taxon>Bacteria</taxon>
        <taxon>Bacillati</taxon>
        <taxon>Bacillota</taxon>
        <taxon>Clostridia</taxon>
        <taxon>Halanaerobiales</taxon>
        <taxon>Anoxybacter</taxon>
    </lineage>
</organism>
<keyword evidence="8 13" id="KW-0862">Zinc</keyword>
<dbReference type="InterPro" id="IPR024909">
    <property type="entry name" value="Cys-tRNA/MSH_ligase"/>
</dbReference>
<dbReference type="SUPFAM" id="SSF47323">
    <property type="entry name" value="Anticodon-binding domain of a subclass of class I aminoacyl-tRNA synthetases"/>
    <property type="match status" value="1"/>
</dbReference>
<gene>
    <name evidence="13" type="primary">cysS</name>
    <name evidence="16" type="ORF">BBF96_01545</name>
</gene>
<name>A0A3S9SV88_9FIRM</name>
<dbReference type="RefSeq" id="WP_127015522.1">
    <property type="nucleotide sequence ID" value="NZ_CP016379.1"/>
</dbReference>
<dbReference type="PRINTS" id="PR00983">
    <property type="entry name" value="TRNASYNTHCYS"/>
</dbReference>
<reference evidence="16 17" key="1">
    <citation type="submission" date="2016-07" db="EMBL/GenBank/DDBJ databases">
        <title>Genome and transcriptome analysis of iron-reducing fermentative bacteria Anoxybacter fermentans.</title>
        <authorList>
            <person name="Zeng X."/>
            <person name="Shao Z."/>
        </authorList>
    </citation>
    <scope>NUCLEOTIDE SEQUENCE [LARGE SCALE GENOMIC DNA]</scope>
    <source>
        <strain evidence="16 17">DY22613</strain>
    </source>
</reference>
<dbReference type="HAMAP" id="MF_00041">
    <property type="entry name" value="Cys_tRNA_synth"/>
    <property type="match status" value="1"/>
</dbReference>
<dbReference type="InterPro" id="IPR056411">
    <property type="entry name" value="CysS_C"/>
</dbReference>
<evidence type="ECO:0000256" key="14">
    <source>
        <dbReference type="SAM" id="Coils"/>
    </source>
</evidence>
<dbReference type="EC" id="6.1.1.16" evidence="13"/>
<comment type="similarity">
    <text evidence="2 13">Belongs to the class-I aminoacyl-tRNA synthetase family.</text>
</comment>
<evidence type="ECO:0000256" key="8">
    <source>
        <dbReference type="ARBA" id="ARBA00022833"/>
    </source>
</evidence>
<feature type="short sequence motif" description="'KMSKS' region" evidence="13">
    <location>
        <begin position="277"/>
        <end position="281"/>
    </location>
</feature>
<keyword evidence="4 13" id="KW-0963">Cytoplasm</keyword>